<keyword evidence="6" id="KW-0663">Pyridoxal phosphate</keyword>
<dbReference type="InterPro" id="IPR050859">
    <property type="entry name" value="Class-I_PLP-dep_aminotransf"/>
</dbReference>
<comment type="cofactor">
    <cofactor evidence="1">
        <name>pyridoxal 5'-phosphate</name>
        <dbReference type="ChEBI" id="CHEBI:597326"/>
    </cofactor>
</comment>
<accession>A0A023CW77</accession>
<evidence type="ECO:0000256" key="5">
    <source>
        <dbReference type="ARBA" id="ARBA00022679"/>
    </source>
</evidence>
<dbReference type="InterPro" id="IPR004839">
    <property type="entry name" value="Aminotransferase_I/II_large"/>
</dbReference>
<dbReference type="EMBL" id="AYZF01000017">
    <property type="protein sequence ID" value="KRN05688.1"/>
    <property type="molecule type" value="Genomic_DNA"/>
</dbReference>
<dbReference type="InterPro" id="IPR015424">
    <property type="entry name" value="PyrdxlP-dep_Trfase"/>
</dbReference>
<dbReference type="PATRIC" id="fig|1423806.3.peg.2301"/>
<comment type="caution">
    <text evidence="8">The sequence shown here is derived from an EMBL/GenBank/DDBJ whole genome shotgun (WGS) entry which is preliminary data.</text>
</comment>
<evidence type="ECO:0000256" key="3">
    <source>
        <dbReference type="ARBA" id="ARBA00011738"/>
    </source>
</evidence>
<dbReference type="GO" id="GO:0030170">
    <property type="term" value="F:pyridoxal phosphate binding"/>
    <property type="evidence" value="ECO:0007669"/>
    <property type="project" value="InterPro"/>
</dbReference>
<comment type="subunit">
    <text evidence="3">Homodimer.</text>
</comment>
<dbReference type="OrthoDB" id="9802328at2"/>
<dbReference type="InterPro" id="IPR015421">
    <property type="entry name" value="PyrdxlP-dep_Trfase_major"/>
</dbReference>
<sequence length="405" mass="45046">MSDVFADRVVIGSEDRLAEMFGGSLGKDGIKFSAGNPNADLFPTAQIKVALNDAIDKYGSQIFEYQTVSGFTQLRSRLAQWAAKTAKIKAAANNILITQGGQQALDLIGKLLLDAGDKIVVEAPTYVGALSAFDQYDPCYYDVAMDDDGLNLEELETVLQNHSDIKLLYTVPDFHNPTGVTMSLTKRKKLVELAEKYDFFILEDTPYRDLRYKGEKLPAIKSFDKHGHVLFVSSFSKILMPGLRIGWVAADEEVIAHLRTLKTSSDLETSGIMLAALNQYLENSDLDRHISSMLPTYRKRLDVMLDVLDNTMPTDVHYTRPEGGFFIWLTLPKVVNAQTLLREICIPKDKISFVPGKVFYAHRDHENGMRLNFSGVNEAQIKVGITRLAMSIREAIAATEVGAVL</sequence>
<dbReference type="InterPro" id="IPR015422">
    <property type="entry name" value="PyrdxlP-dep_Trfase_small"/>
</dbReference>
<evidence type="ECO:0000256" key="2">
    <source>
        <dbReference type="ARBA" id="ARBA00007441"/>
    </source>
</evidence>
<organism evidence="8 9">
    <name type="scientific">Liquorilactobacillus sucicola DSM 21376 = JCM 15457</name>
    <dbReference type="NCBI Taxonomy" id="1423806"/>
    <lineage>
        <taxon>Bacteria</taxon>
        <taxon>Bacillati</taxon>
        <taxon>Bacillota</taxon>
        <taxon>Bacilli</taxon>
        <taxon>Lactobacillales</taxon>
        <taxon>Lactobacillaceae</taxon>
        <taxon>Liquorilactobacillus</taxon>
    </lineage>
</organism>
<dbReference type="AlphaFoldDB" id="A0A023CW77"/>
<evidence type="ECO:0000256" key="6">
    <source>
        <dbReference type="ARBA" id="ARBA00022898"/>
    </source>
</evidence>
<feature type="domain" description="Aminotransferase class I/classII large" evidence="7">
    <location>
        <begin position="28"/>
        <end position="388"/>
    </location>
</feature>
<evidence type="ECO:0000313" key="8">
    <source>
        <dbReference type="EMBL" id="KRN05688.1"/>
    </source>
</evidence>
<dbReference type="STRING" id="1423806.FD15_GL002253"/>
<dbReference type="Proteomes" id="UP000050961">
    <property type="component" value="Unassembled WGS sequence"/>
</dbReference>
<dbReference type="Gene3D" id="3.90.1150.10">
    <property type="entry name" value="Aspartate Aminotransferase, domain 1"/>
    <property type="match status" value="1"/>
</dbReference>
<evidence type="ECO:0000256" key="1">
    <source>
        <dbReference type="ARBA" id="ARBA00001933"/>
    </source>
</evidence>
<evidence type="ECO:0000259" key="7">
    <source>
        <dbReference type="Pfam" id="PF00155"/>
    </source>
</evidence>
<comment type="similarity">
    <text evidence="2">Belongs to the class-I pyridoxal-phosphate-dependent aminotransferase family.</text>
</comment>
<keyword evidence="9" id="KW-1185">Reference proteome</keyword>
<protein>
    <submittedName>
        <fullName evidence="8">Aminotransferase</fullName>
    </submittedName>
</protein>
<keyword evidence="5 8" id="KW-0808">Transferase</keyword>
<dbReference type="Pfam" id="PF00155">
    <property type="entry name" value="Aminotran_1_2"/>
    <property type="match status" value="1"/>
</dbReference>
<dbReference type="SUPFAM" id="SSF53383">
    <property type="entry name" value="PLP-dependent transferases"/>
    <property type="match status" value="1"/>
</dbReference>
<dbReference type="Gene3D" id="3.40.640.10">
    <property type="entry name" value="Type I PLP-dependent aspartate aminotransferase-like (Major domain)"/>
    <property type="match status" value="1"/>
</dbReference>
<dbReference type="CDD" id="cd00609">
    <property type="entry name" value="AAT_like"/>
    <property type="match status" value="1"/>
</dbReference>
<dbReference type="PANTHER" id="PTHR42790">
    <property type="entry name" value="AMINOTRANSFERASE"/>
    <property type="match status" value="1"/>
</dbReference>
<dbReference type="GO" id="GO:0008483">
    <property type="term" value="F:transaminase activity"/>
    <property type="evidence" value="ECO:0007669"/>
    <property type="project" value="UniProtKB-KW"/>
</dbReference>
<keyword evidence="4 8" id="KW-0032">Aminotransferase</keyword>
<dbReference type="eggNOG" id="COG1167">
    <property type="taxonomic scope" value="Bacteria"/>
</dbReference>
<dbReference type="GO" id="GO:1901605">
    <property type="term" value="P:alpha-amino acid metabolic process"/>
    <property type="evidence" value="ECO:0007669"/>
    <property type="project" value="TreeGrafter"/>
</dbReference>
<evidence type="ECO:0000313" key="9">
    <source>
        <dbReference type="Proteomes" id="UP000050961"/>
    </source>
</evidence>
<reference evidence="8 9" key="1">
    <citation type="journal article" date="2015" name="Genome Announc.">
        <title>Expanding the biotechnology potential of lactobacilli through comparative genomics of 213 strains and associated genera.</title>
        <authorList>
            <person name="Sun Z."/>
            <person name="Harris H.M."/>
            <person name="McCann A."/>
            <person name="Guo C."/>
            <person name="Argimon S."/>
            <person name="Zhang W."/>
            <person name="Yang X."/>
            <person name="Jeffery I.B."/>
            <person name="Cooney J.C."/>
            <person name="Kagawa T.F."/>
            <person name="Liu W."/>
            <person name="Song Y."/>
            <person name="Salvetti E."/>
            <person name="Wrobel A."/>
            <person name="Rasinkangas P."/>
            <person name="Parkhill J."/>
            <person name="Rea M.C."/>
            <person name="O'Sullivan O."/>
            <person name="Ritari J."/>
            <person name="Douillard F.P."/>
            <person name="Paul Ross R."/>
            <person name="Yang R."/>
            <person name="Briner A.E."/>
            <person name="Felis G.E."/>
            <person name="de Vos W.M."/>
            <person name="Barrangou R."/>
            <person name="Klaenhammer T.R."/>
            <person name="Caufield P.W."/>
            <person name="Cui Y."/>
            <person name="Zhang H."/>
            <person name="O'Toole P.W."/>
        </authorList>
    </citation>
    <scope>NUCLEOTIDE SEQUENCE [LARGE SCALE GENOMIC DNA]</scope>
    <source>
        <strain evidence="8 9">DSM 21376</strain>
    </source>
</reference>
<dbReference type="RefSeq" id="WP_034987338.1">
    <property type="nucleotide sequence ID" value="NZ_AYZF01000017.1"/>
</dbReference>
<dbReference type="FunFam" id="3.40.640.10:FF:000053">
    <property type="entry name" value="Aminotransferase, class I"/>
    <property type="match status" value="1"/>
</dbReference>
<evidence type="ECO:0000256" key="4">
    <source>
        <dbReference type="ARBA" id="ARBA00022576"/>
    </source>
</evidence>
<name>A0A023CW77_9LACO</name>
<proteinExistence type="inferred from homology"/>
<dbReference type="PANTHER" id="PTHR42790:SF19">
    <property type="entry name" value="KYNURENINE_ALPHA-AMINOADIPATE AMINOTRANSFERASE, MITOCHONDRIAL"/>
    <property type="match status" value="1"/>
</dbReference>
<gene>
    <name evidence="8" type="ORF">FD15_GL002253</name>
</gene>